<dbReference type="Proteomes" id="UP000236497">
    <property type="component" value="Unassembled WGS sequence"/>
</dbReference>
<dbReference type="InterPro" id="IPR010982">
    <property type="entry name" value="Lambda_DNA-bd_dom_sf"/>
</dbReference>
<name>A0A0H5SY32_HERHM</name>
<keyword evidence="2" id="KW-1185">Reference proteome</keyword>
<organism evidence="1 2">
    <name type="scientific">Herbinix hemicellulosilytica</name>
    <dbReference type="NCBI Taxonomy" id="1564487"/>
    <lineage>
        <taxon>Bacteria</taxon>
        <taxon>Bacillati</taxon>
        <taxon>Bacillota</taxon>
        <taxon>Clostridia</taxon>
        <taxon>Lachnospirales</taxon>
        <taxon>Lachnospiraceae</taxon>
        <taxon>Herbinix</taxon>
    </lineage>
</organism>
<dbReference type="EMBL" id="CVTD020000024">
    <property type="protein sequence ID" value="CRZ35288.1"/>
    <property type="molecule type" value="Genomic_DNA"/>
</dbReference>
<gene>
    <name evidence="1" type="ORF">HHT355_2090</name>
</gene>
<dbReference type="RefSeq" id="WP_103203385.1">
    <property type="nucleotide sequence ID" value="NZ_CVTD020000024.1"/>
</dbReference>
<protein>
    <recommendedName>
        <fullName evidence="3">XRE family transcriptional regulator</fullName>
    </recommendedName>
</protein>
<proteinExistence type="predicted"/>
<dbReference type="AlphaFoldDB" id="A0A0H5SY32"/>
<dbReference type="OrthoDB" id="6194521at2"/>
<evidence type="ECO:0000313" key="1">
    <source>
        <dbReference type="EMBL" id="CRZ35288.1"/>
    </source>
</evidence>
<accession>A0A0H5SY32</accession>
<reference evidence="1 2" key="1">
    <citation type="submission" date="2015-06" db="EMBL/GenBank/DDBJ databases">
        <authorList>
            <person name="Wibberg Daniel"/>
        </authorList>
    </citation>
    <scope>NUCLEOTIDE SEQUENCE [LARGE SCALE GENOMIC DNA]</scope>
    <source>
        <strain evidence="1 2">T3/55T</strain>
    </source>
</reference>
<evidence type="ECO:0000313" key="2">
    <source>
        <dbReference type="Proteomes" id="UP000236497"/>
    </source>
</evidence>
<sequence length="210" mass="24278">MDKRLLYELTLYLDKHKNTDIFVREAGVKYDYIKPMKNVKKDSPENIDKSESSKTDNLPFGLFRKKAASKKEEKKEESCPVLTENELENYINKEKSEDTFTTKLLRYIDRSGLTDAEIYKKAGIDRRHFSKIRCDKYYSPKKTTAIALCIALELTLEETQDLLRLAGYSLSNSDTADLVVKFFIERNIYDLKAVNEALDYFGQKLLGVVG</sequence>
<dbReference type="GO" id="GO:0003677">
    <property type="term" value="F:DNA binding"/>
    <property type="evidence" value="ECO:0007669"/>
    <property type="project" value="InterPro"/>
</dbReference>
<evidence type="ECO:0008006" key="3">
    <source>
        <dbReference type="Google" id="ProtNLM"/>
    </source>
</evidence>
<dbReference type="SUPFAM" id="SSF47413">
    <property type="entry name" value="lambda repressor-like DNA-binding domains"/>
    <property type="match status" value="1"/>
</dbReference>